<comment type="caution">
    <text evidence="1">The sequence shown here is derived from an EMBL/GenBank/DDBJ whole genome shotgun (WGS) entry which is preliminary data.</text>
</comment>
<proteinExistence type="predicted"/>
<organism evidence="1 2">
    <name type="scientific">Eretmocerus hayati</name>
    <dbReference type="NCBI Taxonomy" id="131215"/>
    <lineage>
        <taxon>Eukaryota</taxon>
        <taxon>Metazoa</taxon>
        <taxon>Ecdysozoa</taxon>
        <taxon>Arthropoda</taxon>
        <taxon>Hexapoda</taxon>
        <taxon>Insecta</taxon>
        <taxon>Pterygota</taxon>
        <taxon>Neoptera</taxon>
        <taxon>Endopterygota</taxon>
        <taxon>Hymenoptera</taxon>
        <taxon>Apocrita</taxon>
        <taxon>Proctotrupomorpha</taxon>
        <taxon>Chalcidoidea</taxon>
        <taxon>Aphelinidae</taxon>
        <taxon>Aphelininae</taxon>
        <taxon>Eretmocerus</taxon>
    </lineage>
</organism>
<name>A0ACC2NY47_9HYME</name>
<accession>A0ACC2NY47</accession>
<protein>
    <submittedName>
        <fullName evidence="1">Uncharacterized protein</fullName>
    </submittedName>
</protein>
<dbReference type="Proteomes" id="UP001239111">
    <property type="component" value="Chromosome 2"/>
</dbReference>
<evidence type="ECO:0000313" key="1">
    <source>
        <dbReference type="EMBL" id="KAJ8676004.1"/>
    </source>
</evidence>
<dbReference type="EMBL" id="CM056742">
    <property type="protein sequence ID" value="KAJ8676004.1"/>
    <property type="molecule type" value="Genomic_DNA"/>
</dbReference>
<reference evidence="1" key="1">
    <citation type="submission" date="2023-04" db="EMBL/GenBank/DDBJ databases">
        <title>A chromosome-level genome assembly of the parasitoid wasp Eretmocerus hayati.</title>
        <authorList>
            <person name="Zhong Y."/>
            <person name="Liu S."/>
            <person name="Liu Y."/>
        </authorList>
    </citation>
    <scope>NUCLEOTIDE SEQUENCE</scope>
    <source>
        <strain evidence="1">ZJU_SS_LIU_2023</strain>
    </source>
</reference>
<keyword evidence="2" id="KW-1185">Reference proteome</keyword>
<sequence>MSSMQRAFTHKLSKHNAADVRKQIASSTSYSSRELSKSRSNYSGFSSTLSLCEVVEPLDYEEFLVQHQVILDRDPLKSVLSYPPNDVEVRTIKRKIRTEEPITPNEPIESVSPYVRRCIQTFTSDWVVVHRKFRERATPKGRDRLVLETPRQDFEVDQDGTNGSNTPVEEESDLSQCGSETPRGSWARYLIRYLIFQQEALFPLYSLPSPSDDEWQEINLASEPCEPFSHKILVKCLQLKLELEVEPIFASIAMFDAKEKKKISENFHVDMNSEGLKRMLGTHIPYSDPSTLARNCVFSISKPSPDLFLVIRLEKVLQGDISECAEPYMKDDKNKDKVKAAAAAACERLGRYRMPLAWTAIHLSGVIGGSGGNVGGDTDSISSASSLDRRSGSLEQWRRKMDPPSRRGSLERRGSERLQNWSPDDFANTLETFRPITLTVSSFFKQEGEKLRDEDLYKLLLELKKPGSNLKKLKCLPGILKLDLSPRPEELPRCLDPDLRKLTPYPDEKNRPIKEVLEFPSEIVAPDLIYRNLLYIYPKEVNFSSRAGSARNVAVRVQLMGGEKEEDALSAIFGRSSCPEMTHEYFTTVTYHNKSPSFYDEIKIRMPADLSEKHHLLFTFYHISCQKKAEQPNVETPVAYTWLPLLRDGHLQSGEFSLPAMLDPPPATYSYIAPDVLLPGTRWVDAHRSVFTLYLKPVSSVHAQDTYVDRFLSLCGDLEIGQVPHRIGEAGMESELKAALLELSCTSRLALIRSLPQIFDQLVYLLVRPPTLPTQPLNIAATVFEAIGLLVRSITDSQDGLVDSHGRHPLLTTYTAYQCQLPSINQAAGPTKAHSNPDLPIEDLEMELHSKGLDRTASMRTEYTHATTQGIPTGRRLLHEELALHWVVSVGQARELAMNHAWFFLELIVRSMVVTLSESNLLDSPRKTRFSHEFSGDLSTLVGALTNEIVSRASIDSRAASRLTAALGHFLSDLLSVVDRGYVLSLLRSSCCTLADASMQEVDSPNILAHKLDLVRTVCANEHYVALNLPFGTGYTSGSAPVSPSPSTGSSGSLISTLIPGDRARFAELSQEFRQQHFLVGLVLSDLQSCLEIPNPILQAKAIGTLRYLMSCHDADPRLNDVLPAAKSRVAALYLPLLSILLEALPQLYHWDARDKGVAVVDAHANSGITHDVALAIAGGVTADSNSAMCRVSLSSENTRHLLICALWVVKCLEDSALTQWLMELNTKRMLSLLQLLNISSAAFEYKGKRALKRLPSQASTTSDIRSRLEDMILGQGSARSEMILRRKERAGGDRLRWRKDQMAYRLNDQPEGRAVEQDAHIEGALAAEASLVILDTLETIVQSDVGGAVVIGGVLRVLLRALARNQSTVVLQHMFNTQRSLVFKYHSVLFDEDESERCGDLCLTLLTRCSSPLSAVRSHAAASLYLLMRQNFEIGNNFARVKMQMTTSLSTLVGRGRAPNEGALRRALKTVLVYAEKDKELQETSFPEQVKDLLFNLHMILSDTVKMQEFQEDPEMLLDLMYRIAKGYQSSPDLRLTWLANMAQQHMERRNHTEAAMCLVHSAALVTEYLNLIEPGVEGRPIGAVAFQSISPNVFEECAVGDDVLARREEGLCLGPDFSESGLAGLLEHAASSFYTAGMYEVVPNVYKLLIPIAEANYEHKKLANIYGKLQETYTKIDQLAGKRVFGTYFRVGFYGTRFGDLNDEEFIYKEPTLTKLPEIFSRLENFYGERFGPENILIIKDSNPVDPNTLESDKAYVQITYVEPYFESWEMRHRPTVFHKNYNLTRFMYATPFTTGGKAHGELREQCKRKTILTVATHFPYLKTRLQVVSKEQIVLSPIEVAIEDIQKKTAELAAATVQEPPDAKMLQMVLQGCIGTTVNQGPAEIANVFLSGLREQNIQPSKLQHKLRLCFKDFSKKCLDALRKNKNLIGPDQRDYQRELEKNYQRFNEKLSPLISWSGPPNPLLAATLTRSVTTPTKIPTPTTITTSSTGAIPKSVAFARS</sequence>
<evidence type="ECO:0000313" key="2">
    <source>
        <dbReference type="Proteomes" id="UP001239111"/>
    </source>
</evidence>
<gene>
    <name evidence="1" type="ORF">QAD02_011790</name>
</gene>